<dbReference type="EMBL" id="PDLM01000001">
    <property type="protein sequence ID" value="RDW88549.1"/>
    <property type="molecule type" value="Genomic_DNA"/>
</dbReference>
<dbReference type="SUPFAM" id="SSF56300">
    <property type="entry name" value="Metallo-dependent phosphatases"/>
    <property type="match status" value="1"/>
</dbReference>
<dbReference type="CDD" id="cd07379">
    <property type="entry name" value="MPP_239FB"/>
    <property type="match status" value="1"/>
</dbReference>
<feature type="domain" description="Calcineurin-like phosphoesterase" evidence="1">
    <location>
        <begin position="8"/>
        <end position="228"/>
    </location>
</feature>
<gene>
    <name evidence="2" type="ORF">BP6252_00581</name>
</gene>
<dbReference type="PANTHER" id="PTHR12905:SF0">
    <property type="entry name" value="CALCINEURIN-LIKE PHOSPHOESTERASE DOMAIN-CONTAINING PROTEIN"/>
    <property type="match status" value="1"/>
</dbReference>
<evidence type="ECO:0000313" key="3">
    <source>
        <dbReference type="Proteomes" id="UP000256645"/>
    </source>
</evidence>
<dbReference type="GO" id="GO:0016787">
    <property type="term" value="F:hydrolase activity"/>
    <property type="evidence" value="ECO:0007669"/>
    <property type="project" value="InterPro"/>
</dbReference>
<dbReference type="InterPro" id="IPR004843">
    <property type="entry name" value="Calcineurin-like_PHP"/>
</dbReference>
<evidence type="ECO:0000259" key="1">
    <source>
        <dbReference type="Pfam" id="PF00149"/>
    </source>
</evidence>
<name>A0A3D8SQE8_9HELO</name>
<organism evidence="2 3">
    <name type="scientific">Coleophoma cylindrospora</name>
    <dbReference type="NCBI Taxonomy" id="1849047"/>
    <lineage>
        <taxon>Eukaryota</taxon>
        <taxon>Fungi</taxon>
        <taxon>Dikarya</taxon>
        <taxon>Ascomycota</taxon>
        <taxon>Pezizomycotina</taxon>
        <taxon>Leotiomycetes</taxon>
        <taxon>Helotiales</taxon>
        <taxon>Dermateaceae</taxon>
        <taxon>Coleophoma</taxon>
    </lineage>
</organism>
<accession>A0A3D8SQE8</accession>
<sequence length="302" mass="33284">MASTVSTRFLIISDTHNFEFDNNNLSRPFREPVPDADVVLHCGDLTNEGGPEYYKKCLDMFRALNAELKLVIPGNHDLDLDKKWWTTHLPRNAAGAGHDQHANSLGIMTGPIAAEAGITYLEEGTNTFTLRNGARFTIYTSPYTPEFCDWGFAYNHSEDRFNPEDQVAKGYTSIATHPIPTGVDIVMTHGPPHNILDACPGGNVGCPSLLNAVGRVRPLLHCFGHIHEGHGARLVTWNEKNGVQDETSVEVNYPSANDVHVGRGKQTLMVNAAIQVNPPDWKSQMEPNNAPWLVDLQLPRAG</sequence>
<protein>
    <recommendedName>
        <fullName evidence="1">Calcineurin-like phosphoesterase domain-containing protein</fullName>
    </recommendedName>
</protein>
<dbReference type="Proteomes" id="UP000256645">
    <property type="component" value="Unassembled WGS sequence"/>
</dbReference>
<comment type="caution">
    <text evidence="2">The sequence shown here is derived from an EMBL/GenBank/DDBJ whole genome shotgun (WGS) entry which is preliminary data.</text>
</comment>
<dbReference type="PANTHER" id="PTHR12905">
    <property type="entry name" value="METALLOPHOSPHOESTERASE"/>
    <property type="match status" value="1"/>
</dbReference>
<keyword evidence="3" id="KW-1185">Reference proteome</keyword>
<dbReference type="AlphaFoldDB" id="A0A3D8SQE8"/>
<dbReference type="InterPro" id="IPR051693">
    <property type="entry name" value="UPF0046_metallophosphoest"/>
</dbReference>
<dbReference type="Pfam" id="PF00149">
    <property type="entry name" value="Metallophos"/>
    <property type="match status" value="1"/>
</dbReference>
<dbReference type="InterPro" id="IPR029052">
    <property type="entry name" value="Metallo-depent_PP-like"/>
</dbReference>
<evidence type="ECO:0000313" key="2">
    <source>
        <dbReference type="EMBL" id="RDW88549.1"/>
    </source>
</evidence>
<reference evidence="2 3" key="1">
    <citation type="journal article" date="2018" name="IMA Fungus">
        <title>IMA Genome-F 9: Draft genome sequence of Annulohypoxylon stygium, Aspergillus mulundensis, Berkeleyomyces basicola (syn. Thielaviopsis basicola), Ceratocystis smalleyi, two Cercospora beticola strains, Coleophoma cylindrospora, Fusarium fracticaudum, Phialophora cf. hyalina, and Morchella septimelata.</title>
        <authorList>
            <person name="Wingfield B.D."/>
            <person name="Bills G.F."/>
            <person name="Dong Y."/>
            <person name="Huang W."/>
            <person name="Nel W.J."/>
            <person name="Swalarsk-Parry B.S."/>
            <person name="Vaghefi N."/>
            <person name="Wilken P.M."/>
            <person name="An Z."/>
            <person name="de Beer Z.W."/>
            <person name="De Vos L."/>
            <person name="Chen L."/>
            <person name="Duong T.A."/>
            <person name="Gao Y."/>
            <person name="Hammerbacher A."/>
            <person name="Kikkert J.R."/>
            <person name="Li Y."/>
            <person name="Li H."/>
            <person name="Li K."/>
            <person name="Li Q."/>
            <person name="Liu X."/>
            <person name="Ma X."/>
            <person name="Naidoo K."/>
            <person name="Pethybridge S.J."/>
            <person name="Sun J."/>
            <person name="Steenkamp E.T."/>
            <person name="van der Nest M.A."/>
            <person name="van Wyk S."/>
            <person name="Wingfield M.J."/>
            <person name="Xiong C."/>
            <person name="Yue Q."/>
            <person name="Zhang X."/>
        </authorList>
    </citation>
    <scope>NUCLEOTIDE SEQUENCE [LARGE SCALE GENOMIC DNA]</scope>
    <source>
        <strain evidence="2 3">BP6252</strain>
    </source>
</reference>
<dbReference type="OrthoDB" id="630188at2759"/>
<dbReference type="Gene3D" id="3.60.21.10">
    <property type="match status" value="1"/>
</dbReference>
<proteinExistence type="predicted"/>